<dbReference type="AlphaFoldDB" id="A0A841CRZ7"/>
<dbReference type="RefSeq" id="WP_184695108.1">
    <property type="nucleotide sequence ID" value="NZ_JACHJN010000009.1"/>
</dbReference>
<accession>A0A841CRZ7</accession>
<keyword evidence="1" id="KW-0472">Membrane</keyword>
<organism evidence="2 3">
    <name type="scientific">Saccharothrix tamanrassetensis</name>
    <dbReference type="NCBI Taxonomy" id="1051531"/>
    <lineage>
        <taxon>Bacteria</taxon>
        <taxon>Bacillati</taxon>
        <taxon>Actinomycetota</taxon>
        <taxon>Actinomycetes</taxon>
        <taxon>Pseudonocardiales</taxon>
        <taxon>Pseudonocardiaceae</taxon>
        <taxon>Saccharothrix</taxon>
    </lineage>
</organism>
<dbReference type="EMBL" id="JACHJN010000009">
    <property type="protein sequence ID" value="MBB5958807.1"/>
    <property type="molecule type" value="Genomic_DNA"/>
</dbReference>
<name>A0A841CRZ7_9PSEU</name>
<gene>
    <name evidence="2" type="ORF">FHS29_005416</name>
</gene>
<reference evidence="2 3" key="1">
    <citation type="submission" date="2020-08" db="EMBL/GenBank/DDBJ databases">
        <title>Genomic Encyclopedia of Type Strains, Phase III (KMG-III): the genomes of soil and plant-associated and newly described type strains.</title>
        <authorList>
            <person name="Whitman W."/>
        </authorList>
    </citation>
    <scope>NUCLEOTIDE SEQUENCE [LARGE SCALE GENOMIC DNA]</scope>
    <source>
        <strain evidence="2 3">CECT 8640</strain>
    </source>
</reference>
<evidence type="ECO:0000313" key="3">
    <source>
        <dbReference type="Proteomes" id="UP000547510"/>
    </source>
</evidence>
<proteinExistence type="predicted"/>
<sequence>MELDERLRELFQDDRLDLPVRPGAEHVIVVGARRRRRARVAVAGALAGVVVLGGAFGAAGLRDLGGTTVGAPPGVETMTVTVPARALEPPAYANFRLGMTDAEARATKALLLPGREGVCTAYSTSVDSGDAVVVSRRHGVVRISLPPKGVTPSGVGDGASLEGVREAYPSVSVQGDRAHVAMAPEWRYVFLLDQGKVSATRIERVGSECDLGGS</sequence>
<protein>
    <submittedName>
        <fullName evidence="2">Uncharacterized protein</fullName>
    </submittedName>
</protein>
<keyword evidence="3" id="KW-1185">Reference proteome</keyword>
<keyword evidence="1" id="KW-1133">Transmembrane helix</keyword>
<comment type="caution">
    <text evidence="2">The sequence shown here is derived from an EMBL/GenBank/DDBJ whole genome shotgun (WGS) entry which is preliminary data.</text>
</comment>
<evidence type="ECO:0000313" key="2">
    <source>
        <dbReference type="EMBL" id="MBB5958807.1"/>
    </source>
</evidence>
<dbReference type="Proteomes" id="UP000547510">
    <property type="component" value="Unassembled WGS sequence"/>
</dbReference>
<keyword evidence="1" id="KW-0812">Transmembrane</keyword>
<evidence type="ECO:0000256" key="1">
    <source>
        <dbReference type="SAM" id="Phobius"/>
    </source>
</evidence>
<feature type="transmembrane region" description="Helical" evidence="1">
    <location>
        <begin position="40"/>
        <end position="61"/>
    </location>
</feature>